<organism evidence="8 9">
    <name type="scientific">Lucifera butyrica</name>
    <dbReference type="NCBI Taxonomy" id="1351585"/>
    <lineage>
        <taxon>Bacteria</taxon>
        <taxon>Bacillati</taxon>
        <taxon>Bacillota</taxon>
        <taxon>Negativicutes</taxon>
        <taxon>Veillonellales</taxon>
        <taxon>Veillonellaceae</taxon>
        <taxon>Lucifera</taxon>
    </lineage>
</organism>
<evidence type="ECO:0000313" key="9">
    <source>
        <dbReference type="Proteomes" id="UP000277811"/>
    </source>
</evidence>
<dbReference type="RefSeq" id="WP_122625990.1">
    <property type="nucleotide sequence ID" value="NZ_UPPP01000051.1"/>
</dbReference>
<keyword evidence="3 6" id="KW-0812">Transmembrane</keyword>
<feature type="transmembrane region" description="Helical" evidence="6">
    <location>
        <begin position="297"/>
        <end position="316"/>
    </location>
</feature>
<dbReference type="Pfam" id="PF12698">
    <property type="entry name" value="ABC2_membrane_3"/>
    <property type="match status" value="1"/>
</dbReference>
<dbReference type="AlphaFoldDB" id="A0A498R0G0"/>
<keyword evidence="9" id="KW-1185">Reference proteome</keyword>
<dbReference type="InterPro" id="IPR013525">
    <property type="entry name" value="ABC2_TM"/>
</dbReference>
<keyword evidence="2" id="KW-1003">Cell membrane</keyword>
<evidence type="ECO:0000256" key="3">
    <source>
        <dbReference type="ARBA" id="ARBA00022692"/>
    </source>
</evidence>
<sequence length="387" mass="42055">MKLQKIILLELQGLFRRKFPTALLLFGIPILYVFLFGHAYKSGVVNYIPAVIYDQDQTAASRALTQEFIDSERFQVVAQVTTREEMEQLLRVKKALVSISIPPKFAQNIKLSIGSEVLVEANSSNNMFANAVIASSQEIVQTFAAGTGQKLLEGINQMPAPALQSALPVRLGVRILNNPTASYTDFMLSGLMANGLQIAILLVAGTLISKEYSCLSRWRGTSSALIVAGKLLPCWLCAIGAFITGLGYLTASFGVPCRGNLASILLLGSAFTFLVTNLSFLFSAITHDEVSSVQVPLLYIMPGLLYSGVSWPPFAMNHFAQFFSSLMPLTYMGDTLRDLLLAGYSPTLLKNIVIMFAGGSGLGLITGLVFSYRRKKGQLPSAKEMLV</sequence>
<keyword evidence="4 6" id="KW-1133">Transmembrane helix</keyword>
<proteinExistence type="predicted"/>
<accession>A0A498R0G0</accession>
<dbReference type="PANTHER" id="PTHR30294:SF29">
    <property type="entry name" value="MULTIDRUG ABC TRANSPORTER PERMEASE YBHS-RELATED"/>
    <property type="match status" value="1"/>
</dbReference>
<evidence type="ECO:0000256" key="2">
    <source>
        <dbReference type="ARBA" id="ARBA00022475"/>
    </source>
</evidence>
<dbReference type="InterPro" id="IPR051449">
    <property type="entry name" value="ABC-2_transporter_component"/>
</dbReference>
<evidence type="ECO:0000259" key="7">
    <source>
        <dbReference type="Pfam" id="PF12698"/>
    </source>
</evidence>
<feature type="transmembrane region" description="Helical" evidence="6">
    <location>
        <begin position="186"/>
        <end position="208"/>
    </location>
</feature>
<gene>
    <name evidence="8" type="ORF">LUCI_0190</name>
</gene>
<dbReference type="GO" id="GO:0140359">
    <property type="term" value="F:ABC-type transporter activity"/>
    <property type="evidence" value="ECO:0007669"/>
    <property type="project" value="InterPro"/>
</dbReference>
<evidence type="ECO:0000256" key="4">
    <source>
        <dbReference type="ARBA" id="ARBA00022989"/>
    </source>
</evidence>
<feature type="domain" description="ABC-2 type transporter transmembrane" evidence="7">
    <location>
        <begin position="24"/>
        <end position="366"/>
    </location>
</feature>
<evidence type="ECO:0000256" key="5">
    <source>
        <dbReference type="ARBA" id="ARBA00023136"/>
    </source>
</evidence>
<dbReference type="EMBL" id="UPPP01000051">
    <property type="protein sequence ID" value="VBB04984.1"/>
    <property type="molecule type" value="Genomic_DNA"/>
</dbReference>
<dbReference type="GO" id="GO:0005886">
    <property type="term" value="C:plasma membrane"/>
    <property type="evidence" value="ECO:0007669"/>
    <property type="project" value="UniProtKB-SubCell"/>
</dbReference>
<feature type="transmembrane region" description="Helical" evidence="6">
    <location>
        <begin position="229"/>
        <end position="249"/>
    </location>
</feature>
<name>A0A498R0G0_9FIRM</name>
<feature type="transmembrane region" description="Helical" evidence="6">
    <location>
        <begin position="21"/>
        <end position="40"/>
    </location>
</feature>
<comment type="subcellular location">
    <subcellularLocation>
        <location evidence="1">Cell membrane</location>
        <topology evidence="1">Multi-pass membrane protein</topology>
    </subcellularLocation>
</comment>
<dbReference type="OrthoDB" id="9788252at2"/>
<protein>
    <recommendedName>
        <fullName evidence="7">ABC-2 type transporter transmembrane domain-containing protein</fullName>
    </recommendedName>
</protein>
<feature type="transmembrane region" description="Helical" evidence="6">
    <location>
        <begin position="352"/>
        <end position="372"/>
    </location>
</feature>
<dbReference type="Proteomes" id="UP000277811">
    <property type="component" value="Unassembled WGS sequence"/>
</dbReference>
<evidence type="ECO:0000256" key="6">
    <source>
        <dbReference type="SAM" id="Phobius"/>
    </source>
</evidence>
<reference evidence="8 9" key="1">
    <citation type="submission" date="2018-06" db="EMBL/GenBank/DDBJ databases">
        <authorList>
            <person name="Strepis N."/>
        </authorList>
    </citation>
    <scope>NUCLEOTIDE SEQUENCE [LARGE SCALE GENOMIC DNA]</scope>
    <source>
        <strain evidence="8">LUCI</strain>
    </source>
</reference>
<evidence type="ECO:0000256" key="1">
    <source>
        <dbReference type="ARBA" id="ARBA00004651"/>
    </source>
</evidence>
<dbReference type="PANTHER" id="PTHR30294">
    <property type="entry name" value="MEMBRANE COMPONENT OF ABC TRANSPORTER YHHJ-RELATED"/>
    <property type="match status" value="1"/>
</dbReference>
<feature type="transmembrane region" description="Helical" evidence="6">
    <location>
        <begin position="261"/>
        <end position="285"/>
    </location>
</feature>
<keyword evidence="5 6" id="KW-0472">Membrane</keyword>
<dbReference type="Gene3D" id="3.40.1710.10">
    <property type="entry name" value="abc type-2 transporter like domain"/>
    <property type="match status" value="1"/>
</dbReference>
<evidence type="ECO:0000313" key="8">
    <source>
        <dbReference type="EMBL" id="VBB04984.1"/>
    </source>
</evidence>